<dbReference type="EMBL" id="RQZC01000013">
    <property type="protein sequence ID" value="RRD28988.1"/>
    <property type="molecule type" value="Genomic_DNA"/>
</dbReference>
<comment type="caution">
    <text evidence="2">The sequence shown here is derived from an EMBL/GenBank/DDBJ whole genome shotgun (WGS) entry which is preliminary data.</text>
</comment>
<accession>A0A3P1V5B5</accession>
<evidence type="ECO:0000256" key="1">
    <source>
        <dbReference type="SAM" id="MobiDB-lite"/>
    </source>
</evidence>
<reference evidence="2 3" key="1">
    <citation type="submission" date="2018-11" db="EMBL/GenBank/DDBJ databases">
        <title>Genomes From Bacteria Associated with the Canine Oral Cavity: a Test Case for Automated Genome-Based Taxonomic Assignment.</title>
        <authorList>
            <person name="Coil D.A."/>
            <person name="Jospin G."/>
            <person name="Darling A.E."/>
            <person name="Wallis C."/>
            <person name="Davis I.J."/>
            <person name="Harris S."/>
            <person name="Eisen J.A."/>
            <person name="Holcombe L.J."/>
            <person name="O'Flynn C."/>
        </authorList>
    </citation>
    <scope>NUCLEOTIDE SEQUENCE [LARGE SCALE GENOMIC DNA]</scope>
    <source>
        <strain evidence="2 3">OH5050</strain>
    </source>
</reference>
<name>A0A3P1V5B5_9ACTO</name>
<dbReference type="Proteomes" id="UP000271272">
    <property type="component" value="Unassembled WGS sequence"/>
</dbReference>
<feature type="region of interest" description="Disordered" evidence="1">
    <location>
        <begin position="1"/>
        <end position="29"/>
    </location>
</feature>
<evidence type="ECO:0000313" key="2">
    <source>
        <dbReference type="EMBL" id="RRD28988.1"/>
    </source>
</evidence>
<sequence>MTHTPGTRRPATASVIGTRGGLDSGASQHLADRLDPEVLSVVVDEGVDDLYRRSSSAWAK</sequence>
<protein>
    <submittedName>
        <fullName evidence="2">Uncharacterized protein</fullName>
    </submittedName>
</protein>
<proteinExistence type="predicted"/>
<dbReference type="AlphaFoldDB" id="A0A3P1V5B5"/>
<evidence type="ECO:0000313" key="3">
    <source>
        <dbReference type="Proteomes" id="UP000271272"/>
    </source>
</evidence>
<gene>
    <name evidence="2" type="ORF">EII10_08290</name>
</gene>
<keyword evidence="3" id="KW-1185">Reference proteome</keyword>
<organism evidence="2 3">
    <name type="scientific">Actinomyces bowdenii</name>
    <dbReference type="NCBI Taxonomy" id="131109"/>
    <lineage>
        <taxon>Bacteria</taxon>
        <taxon>Bacillati</taxon>
        <taxon>Actinomycetota</taxon>
        <taxon>Actinomycetes</taxon>
        <taxon>Actinomycetales</taxon>
        <taxon>Actinomycetaceae</taxon>
        <taxon>Actinomyces</taxon>
    </lineage>
</organism>